<dbReference type="PROSITE" id="PS50965">
    <property type="entry name" value="NERD"/>
    <property type="match status" value="1"/>
</dbReference>
<feature type="domain" description="NERD" evidence="1">
    <location>
        <begin position="37"/>
        <end position="147"/>
    </location>
</feature>
<dbReference type="Proteomes" id="UP000198647">
    <property type="component" value="Unassembled WGS sequence"/>
</dbReference>
<reference evidence="2 3" key="1">
    <citation type="submission" date="2016-10" db="EMBL/GenBank/DDBJ databases">
        <authorList>
            <person name="Varghese N."/>
            <person name="Submissions S."/>
        </authorList>
    </citation>
    <scope>NUCLEOTIDE SEQUENCE [LARGE SCALE GENOMIC DNA]</scope>
    <source>
        <strain evidence="2 3">DSM 20748</strain>
    </source>
</reference>
<evidence type="ECO:0000313" key="2">
    <source>
        <dbReference type="EMBL" id="SDX80119.1"/>
    </source>
</evidence>
<name>A0A1H3EQ92_9BACI</name>
<dbReference type="InterPro" id="IPR011528">
    <property type="entry name" value="NERD"/>
</dbReference>
<evidence type="ECO:0000259" key="1">
    <source>
        <dbReference type="PROSITE" id="PS50965"/>
    </source>
</evidence>
<proteinExistence type="predicted"/>
<dbReference type="Pfam" id="PF08378">
    <property type="entry name" value="NERD"/>
    <property type="match status" value="1"/>
</dbReference>
<gene>
    <name evidence="2" type="ORF">SAMN04488081_1307</name>
</gene>
<evidence type="ECO:0000313" key="3">
    <source>
        <dbReference type="Proteomes" id="UP000198647"/>
    </source>
</evidence>
<sequence>MIRKKRDKPVQLKILHALEKRKTLTEQELLQKSRLEKGWEGEQLFDRMTGTVSKETLQLHDLRLTCRGSTFQLDTLLIRPDAIYLYEVKYYNGEFVYEDGDFKLSGGKVILNPLHQLLRARTLLHQLLEEHGYSFPVRAYVVFPHPHFFLYHAPVTDSFLFLPQWKSHITRHAAAGVLTATHHKLADLLCSLHRKEPSATQDVLYGELHKNLFCPGCAGPVCRQFKTFFCPDCDNHYPAGRLIYEALKEFRLLFPEMRLTLSSARNWCRVASDKQIRRALARHFNEKGQGRGVHYV</sequence>
<organism evidence="2 3">
    <name type="scientific">Salimicrobium album</name>
    <dbReference type="NCBI Taxonomy" id="50717"/>
    <lineage>
        <taxon>Bacteria</taxon>
        <taxon>Bacillati</taxon>
        <taxon>Bacillota</taxon>
        <taxon>Bacilli</taxon>
        <taxon>Bacillales</taxon>
        <taxon>Bacillaceae</taxon>
        <taxon>Salimicrobium</taxon>
    </lineage>
</organism>
<dbReference type="EMBL" id="FNOS01000003">
    <property type="protein sequence ID" value="SDX80119.1"/>
    <property type="molecule type" value="Genomic_DNA"/>
</dbReference>
<protein>
    <submittedName>
        <fullName evidence="2">Nuclease-related domain-containing protein</fullName>
    </submittedName>
</protein>
<keyword evidence="3" id="KW-1185">Reference proteome</keyword>
<dbReference type="RefSeq" id="WP_008590442.1">
    <property type="nucleotide sequence ID" value="NZ_FNOS01000003.1"/>
</dbReference>
<comment type="caution">
    <text evidence="2">The sequence shown here is derived from an EMBL/GenBank/DDBJ whole genome shotgun (WGS) entry which is preliminary data.</text>
</comment>
<accession>A0A1H3EQ92</accession>